<comment type="similarity">
    <text evidence="1">Belongs to the CpcE/RpcE/PecE family.</text>
</comment>
<dbReference type="AlphaFoldDB" id="A0A0M4TWF0"/>
<dbReference type="RefSeq" id="WP_062295163.1">
    <property type="nucleotide sequence ID" value="NZ_CP012036.1"/>
</dbReference>
<keyword evidence="2" id="KW-1133">Transmembrane helix</keyword>
<dbReference type="EMBL" id="CP012036">
    <property type="protein sequence ID" value="ALF54619.1"/>
    <property type="molecule type" value="Genomic_DNA"/>
</dbReference>
<evidence type="ECO:0008006" key="5">
    <source>
        <dbReference type="Google" id="ProtNLM"/>
    </source>
</evidence>
<dbReference type="SUPFAM" id="SSF48371">
    <property type="entry name" value="ARM repeat"/>
    <property type="match status" value="1"/>
</dbReference>
<reference evidence="4" key="1">
    <citation type="submission" date="2015-07" db="EMBL/GenBank/DDBJ databases">
        <title>Genome Of Nitrogen-Fixing Cyanobacterium Nostoc piscinale CENA21 From Solimoes/Amazon River Floodplain Sediments And Comparative Genomics To Uncover Biosynthetic Natural Products Potential.</title>
        <authorList>
            <person name="Leao T.F."/>
            <person name="Leao P.N."/>
            <person name="Guimaraes P.I."/>
            <person name="de Melo A.G.C."/>
            <person name="Ramos R.T.J."/>
            <person name="Silva A."/>
            <person name="Fiore M.F."/>
            <person name="Schneider M.P.C."/>
        </authorList>
    </citation>
    <scope>NUCLEOTIDE SEQUENCE [LARGE SCALE GENOMIC DNA]</scope>
    <source>
        <strain evidence="4">CENA21</strain>
    </source>
</reference>
<accession>A0A0M4TWF0</accession>
<dbReference type="Proteomes" id="UP000062645">
    <property type="component" value="Chromosome"/>
</dbReference>
<dbReference type="PATRIC" id="fig|224013.5.peg.4796"/>
<dbReference type="STRING" id="224013.ACX27_20070"/>
<evidence type="ECO:0000313" key="3">
    <source>
        <dbReference type="EMBL" id="ALF54619.1"/>
    </source>
</evidence>
<evidence type="ECO:0000256" key="2">
    <source>
        <dbReference type="SAM" id="Phobius"/>
    </source>
</evidence>
<evidence type="ECO:0000313" key="4">
    <source>
        <dbReference type="Proteomes" id="UP000062645"/>
    </source>
</evidence>
<organism evidence="3 4">
    <name type="scientific">Nostoc piscinale CENA21</name>
    <dbReference type="NCBI Taxonomy" id="224013"/>
    <lineage>
        <taxon>Bacteria</taxon>
        <taxon>Bacillati</taxon>
        <taxon>Cyanobacteriota</taxon>
        <taxon>Cyanophyceae</taxon>
        <taxon>Nostocales</taxon>
        <taxon>Nostocaceae</taxon>
        <taxon>Nostoc</taxon>
    </lineage>
</organism>
<keyword evidence="2" id="KW-0472">Membrane</keyword>
<feature type="transmembrane region" description="Helical" evidence="2">
    <location>
        <begin position="61"/>
        <end position="79"/>
    </location>
</feature>
<keyword evidence="4" id="KW-1185">Reference proteome</keyword>
<evidence type="ECO:0000256" key="1">
    <source>
        <dbReference type="ARBA" id="ARBA00009299"/>
    </source>
</evidence>
<dbReference type="InterPro" id="IPR016024">
    <property type="entry name" value="ARM-type_fold"/>
</dbReference>
<protein>
    <recommendedName>
        <fullName evidence="5">Armadillo-type fold-containing protein</fullName>
    </recommendedName>
</protein>
<dbReference type="KEGG" id="npz:ACX27_20070"/>
<reference evidence="3 4" key="2">
    <citation type="journal article" date="2016" name="Genome Announc.">
        <title>Draft Genome Sequence of the N2-Fixing Cyanobacterium Nostoc piscinale CENA21, Isolated from the Brazilian Amazon Floodplain.</title>
        <authorList>
            <person name="Leao T."/>
            <person name="Guimaraes P.I."/>
            <person name="de Melo A.G."/>
            <person name="Ramos R.T."/>
            <person name="Leao P.N."/>
            <person name="Silva A."/>
            <person name="Fiore M.F."/>
            <person name="Schneider M.P."/>
        </authorList>
    </citation>
    <scope>NUCLEOTIDE SEQUENCE [LARGE SCALE GENOMIC DNA]</scope>
    <source>
        <strain evidence="3 4">CENA21</strain>
    </source>
</reference>
<feature type="transmembrane region" description="Helical" evidence="2">
    <location>
        <begin position="99"/>
        <end position="121"/>
    </location>
</feature>
<keyword evidence="2" id="KW-0812">Transmembrane</keyword>
<proteinExistence type="inferred from homology"/>
<feature type="transmembrane region" description="Helical" evidence="2">
    <location>
        <begin position="36"/>
        <end position="55"/>
    </location>
</feature>
<feature type="transmembrane region" description="Helical" evidence="2">
    <location>
        <begin position="127"/>
        <end position="148"/>
    </location>
</feature>
<gene>
    <name evidence="3" type="ORF">ACX27_20070</name>
</gene>
<dbReference type="OrthoDB" id="467801at2"/>
<sequence length="259" mass="29084">MAKASFSLQQLINQIPNWSLPALSPGSSKQQNFKPFSGSGSVLGFLTIVVAMLLWNWKLLLALIVGVGVMLITYSTQQWNWQQRWVEIQKFLNGPNRRLVLAVAIGGLATISTYMAAAIWVDSHSPWIATGTILQGLGTLLTVVLLLWQLLSRNRNQEQDTFEQLLLNLTESDPLKRLLAIRRITKFITRQPVNAALQQEVIQCLQLLLTKEEEVIIREAAFESLQILDKLSNLPSSTATPLKPVKLKVQTQKSQILNY</sequence>
<name>A0A0M4TWF0_9NOSO</name>